<reference evidence="3 4" key="1">
    <citation type="submission" date="2020-07" db="EMBL/GenBank/DDBJ databases">
        <title>Sequencing the genomes of 1000 actinobacteria strains.</title>
        <authorList>
            <person name="Klenk H.-P."/>
        </authorList>
    </citation>
    <scope>NUCLEOTIDE SEQUENCE [LARGE SCALE GENOMIC DNA]</scope>
    <source>
        <strain evidence="3 4">DSM 24552</strain>
    </source>
</reference>
<dbReference type="GO" id="GO:0004519">
    <property type="term" value="F:endonuclease activity"/>
    <property type="evidence" value="ECO:0007669"/>
    <property type="project" value="UniProtKB-KW"/>
</dbReference>
<dbReference type="SUPFAM" id="SSF52540">
    <property type="entry name" value="P-loop containing nucleoside triphosphate hydrolases"/>
    <property type="match status" value="1"/>
</dbReference>
<evidence type="ECO:0000259" key="1">
    <source>
        <dbReference type="Pfam" id="PF13175"/>
    </source>
</evidence>
<dbReference type="Pfam" id="PF13304">
    <property type="entry name" value="AAA_21"/>
    <property type="match status" value="1"/>
</dbReference>
<evidence type="ECO:0000313" key="3">
    <source>
        <dbReference type="EMBL" id="NYG55288.1"/>
    </source>
</evidence>
<dbReference type="InterPro" id="IPR051396">
    <property type="entry name" value="Bact_Antivir_Def_Nuclease"/>
</dbReference>
<dbReference type="RefSeq" id="WP_179517763.1">
    <property type="nucleotide sequence ID" value="NZ_JACCAC010000001.1"/>
</dbReference>
<dbReference type="PANTHER" id="PTHR43581">
    <property type="entry name" value="ATP/GTP PHOSPHATASE"/>
    <property type="match status" value="1"/>
</dbReference>
<protein>
    <submittedName>
        <fullName evidence="3">Putative ATP-dependent endonuclease of OLD family</fullName>
    </submittedName>
</protein>
<name>A0A7Y9UKE2_9ACTN</name>
<keyword evidence="3" id="KW-0378">Hydrolase</keyword>
<dbReference type="GO" id="GO:0005524">
    <property type="term" value="F:ATP binding"/>
    <property type="evidence" value="ECO:0007669"/>
    <property type="project" value="InterPro"/>
</dbReference>
<dbReference type="AlphaFoldDB" id="A0A7Y9UKE2"/>
<dbReference type="InterPro" id="IPR027417">
    <property type="entry name" value="P-loop_NTPase"/>
</dbReference>
<keyword evidence="3" id="KW-0255">Endonuclease</keyword>
<dbReference type="Pfam" id="PF13175">
    <property type="entry name" value="AAA_15"/>
    <property type="match status" value="1"/>
</dbReference>
<feature type="domain" description="Endonuclease GajA/Old nuclease/RecF-like AAA" evidence="1">
    <location>
        <begin position="17"/>
        <end position="60"/>
    </location>
</feature>
<evidence type="ECO:0000259" key="2">
    <source>
        <dbReference type="Pfam" id="PF13304"/>
    </source>
</evidence>
<comment type="caution">
    <text evidence="3">The sequence shown here is derived from an EMBL/GenBank/DDBJ whole genome shotgun (WGS) entry which is preliminary data.</text>
</comment>
<keyword evidence="3" id="KW-0540">Nuclease</keyword>
<dbReference type="InterPro" id="IPR003959">
    <property type="entry name" value="ATPase_AAA_core"/>
</dbReference>
<dbReference type="Proteomes" id="UP000544110">
    <property type="component" value="Unassembled WGS sequence"/>
</dbReference>
<evidence type="ECO:0000313" key="4">
    <source>
        <dbReference type="Proteomes" id="UP000544110"/>
    </source>
</evidence>
<dbReference type="InterPro" id="IPR041685">
    <property type="entry name" value="AAA_GajA/Old/RecF-like"/>
</dbReference>
<proteinExistence type="predicted"/>
<feature type="domain" description="ATPase AAA-type core" evidence="2">
    <location>
        <begin position="310"/>
        <end position="352"/>
    </location>
</feature>
<sequence>MTTAAAAPVSKHAALYVENVMIRNFRGIVSCEVELEPGLTLLVGRNNVGKSRVLSALHLALGGRVADVDDFTVGSSAEPEIDVVLAPSPPSASTDEQAFDDDEGRLMGGDAQTISDPPFRERFAWRTHVRRSAEGLGARSEFKILTFDAASDSWVERAGAKDLGRIARGLVASDLVNTGRDLMEELGRRGSGVRKVLSDLDVADVTRADLELRLAGLSADIVAGSGTLASVTRSLDALNRAVGSIGAPGINPIPITLEELARSLSIDLDSGHGALPIRMHGAGARSLASLQIQGVLYERLLGADGGSLRPHPVTLVEEPEAHLHPQAASELPHLLKSIGGQVVASTHSSQVVTATDPRAIRLLRESAGSLVVVDLGPAAKDSPGTPRPFRPSRHTEEMEKLKRLAERPFGEILFASAIVIGDGATERGFLPPVLRHALGPKAHGVCVIDPESMSTPTALSVAKFANVVGVPWFIFADGDPAGVAAVEGLATAGRSVATVIWVGKPDAAAAKGVSGAIEAMIVDFDEEVGRTACERVRPDLAPVANILATMKASKGSIGQTLADVLIERYGDFHSWPSPMQKLIQAIDGVLS</sequence>
<dbReference type="PANTHER" id="PTHR43581:SF4">
    <property type="entry name" value="ATP_GTP PHOSPHATASE"/>
    <property type="match status" value="1"/>
</dbReference>
<gene>
    <name evidence="3" type="ORF">BJ989_001592</name>
</gene>
<organism evidence="3 4">
    <name type="scientific">Nocardioides perillae</name>
    <dbReference type="NCBI Taxonomy" id="1119534"/>
    <lineage>
        <taxon>Bacteria</taxon>
        <taxon>Bacillati</taxon>
        <taxon>Actinomycetota</taxon>
        <taxon>Actinomycetes</taxon>
        <taxon>Propionibacteriales</taxon>
        <taxon>Nocardioidaceae</taxon>
        <taxon>Nocardioides</taxon>
    </lineage>
</organism>
<dbReference type="GO" id="GO:0016887">
    <property type="term" value="F:ATP hydrolysis activity"/>
    <property type="evidence" value="ECO:0007669"/>
    <property type="project" value="InterPro"/>
</dbReference>
<dbReference type="Gene3D" id="3.40.50.300">
    <property type="entry name" value="P-loop containing nucleotide triphosphate hydrolases"/>
    <property type="match status" value="2"/>
</dbReference>
<keyword evidence="4" id="KW-1185">Reference proteome</keyword>
<dbReference type="EMBL" id="JACCAC010000001">
    <property type="protein sequence ID" value="NYG55288.1"/>
    <property type="molecule type" value="Genomic_DNA"/>
</dbReference>
<accession>A0A7Y9UKE2</accession>